<feature type="transmembrane region" description="Helical" evidence="1">
    <location>
        <begin position="21"/>
        <end position="39"/>
    </location>
</feature>
<evidence type="ECO:0008006" key="4">
    <source>
        <dbReference type="Google" id="ProtNLM"/>
    </source>
</evidence>
<sequence length="529" mass="54604">MVATVLGIRFRTAGHLLRHEWWRALATGFGVLWMLMILPSLGWSQIALSRQDPGVRGDAMIAIALLATLGWIVVPLIVAGLDDTLDPVRFRSFGVEARRLMPGLLAAAVLTLPVVFFVLAFTVLGLSWRGEGAGVLAVALVGLALTLASMIVGARVAAMWGARVLASRRAKVATSVVVLLGLAAGALVAVQLFSDGLSTVLETDVEVLLDQLAVTPLGAGAAAPVAAAHGDWTGAAWRLAMQAGWVAVLIGAWHANVAHALVRPSGRGGGGRRRDDAVLDPRVRLAMPSDGPAAAVHARLRRAWLTDPRYLSSLAGVLLLPAAFVILVVPVFDLDGRWSYAVPLILAATTGWGRHNDVAFDSSALWLDVVSGRLGRAVMVGRFSAAAAWAFPLVIAAALATLAWTGRWADAPGLLGACVGVLGVSLGVAALAAVIMPYRAPAPGQSPFGTEIGSVGAGLLAQLASSAVALALLPLVLVPFVLSLTVDPRWGWLACVAGIGAGVGAYVGALRAAGALYDRRAGRLLGAVA</sequence>
<dbReference type="RefSeq" id="WP_286213836.1">
    <property type="nucleotide sequence ID" value="NZ_AP027736.1"/>
</dbReference>
<accession>A0ABP9WJW7</accession>
<feature type="transmembrane region" description="Helical" evidence="1">
    <location>
        <begin position="414"/>
        <end position="438"/>
    </location>
</feature>
<reference evidence="2 3" key="1">
    <citation type="submission" date="2024-02" db="EMBL/GenBank/DDBJ databases">
        <title>Lysinimicrobium sediminis NBRC 112286.</title>
        <authorList>
            <person name="Ichikawa N."/>
            <person name="Katano-Makiyama Y."/>
            <person name="Hidaka K."/>
        </authorList>
    </citation>
    <scope>NUCLEOTIDE SEQUENCE [LARGE SCALE GENOMIC DNA]</scope>
    <source>
        <strain evidence="2 3">NBRC 112286</strain>
    </source>
</reference>
<keyword evidence="1" id="KW-0812">Transmembrane</keyword>
<feature type="transmembrane region" description="Helical" evidence="1">
    <location>
        <begin position="134"/>
        <end position="160"/>
    </location>
</feature>
<evidence type="ECO:0000256" key="1">
    <source>
        <dbReference type="SAM" id="Phobius"/>
    </source>
</evidence>
<evidence type="ECO:0000313" key="3">
    <source>
        <dbReference type="Proteomes" id="UP001426770"/>
    </source>
</evidence>
<organism evidence="2 3">
    <name type="scientific">Demequina sediminis</name>
    <dbReference type="NCBI Taxonomy" id="1930058"/>
    <lineage>
        <taxon>Bacteria</taxon>
        <taxon>Bacillati</taxon>
        <taxon>Actinomycetota</taxon>
        <taxon>Actinomycetes</taxon>
        <taxon>Micrococcales</taxon>
        <taxon>Demequinaceae</taxon>
        <taxon>Demequina</taxon>
    </lineage>
</organism>
<feature type="transmembrane region" description="Helical" evidence="1">
    <location>
        <begin position="310"/>
        <end position="332"/>
    </location>
</feature>
<feature type="transmembrane region" description="Helical" evidence="1">
    <location>
        <begin position="383"/>
        <end position="402"/>
    </location>
</feature>
<dbReference type="Proteomes" id="UP001426770">
    <property type="component" value="Unassembled WGS sequence"/>
</dbReference>
<feature type="transmembrane region" description="Helical" evidence="1">
    <location>
        <begin position="243"/>
        <end position="262"/>
    </location>
</feature>
<feature type="transmembrane region" description="Helical" evidence="1">
    <location>
        <begin position="172"/>
        <end position="193"/>
    </location>
</feature>
<feature type="transmembrane region" description="Helical" evidence="1">
    <location>
        <begin position="59"/>
        <end position="81"/>
    </location>
</feature>
<name>A0ABP9WJW7_9MICO</name>
<keyword evidence="3" id="KW-1185">Reference proteome</keyword>
<feature type="transmembrane region" description="Helical" evidence="1">
    <location>
        <begin position="459"/>
        <end position="484"/>
    </location>
</feature>
<gene>
    <name evidence="2" type="ORF">Lsed01_01829</name>
</gene>
<feature type="transmembrane region" description="Helical" evidence="1">
    <location>
        <begin position="490"/>
        <end position="510"/>
    </location>
</feature>
<comment type="caution">
    <text evidence="2">The sequence shown here is derived from an EMBL/GenBank/DDBJ whole genome shotgun (WGS) entry which is preliminary data.</text>
</comment>
<proteinExistence type="predicted"/>
<evidence type="ECO:0000313" key="2">
    <source>
        <dbReference type="EMBL" id="GAA5519386.1"/>
    </source>
</evidence>
<keyword evidence="1" id="KW-0472">Membrane</keyword>
<keyword evidence="1" id="KW-1133">Transmembrane helix</keyword>
<dbReference type="EMBL" id="BAABRR010000009">
    <property type="protein sequence ID" value="GAA5519386.1"/>
    <property type="molecule type" value="Genomic_DNA"/>
</dbReference>
<protein>
    <recommendedName>
        <fullName evidence="4">ABC-2 type transport system permease protein</fullName>
    </recommendedName>
</protein>
<feature type="transmembrane region" description="Helical" evidence="1">
    <location>
        <begin position="102"/>
        <end position="128"/>
    </location>
</feature>